<evidence type="ECO:0000313" key="2">
    <source>
        <dbReference type="Proteomes" id="UP001500466"/>
    </source>
</evidence>
<dbReference type="Proteomes" id="UP001500466">
    <property type="component" value="Unassembled WGS sequence"/>
</dbReference>
<gene>
    <name evidence="1" type="ORF">GCM10023205_76790</name>
</gene>
<comment type="caution">
    <text evidence="1">The sequence shown here is derived from an EMBL/GenBank/DDBJ whole genome shotgun (WGS) entry which is preliminary data.</text>
</comment>
<name>A0ABP9IAQ6_9ACTN</name>
<protein>
    <submittedName>
        <fullName evidence="1">Uncharacterized protein</fullName>
    </submittedName>
</protein>
<keyword evidence="2" id="KW-1185">Reference proteome</keyword>
<evidence type="ECO:0000313" key="1">
    <source>
        <dbReference type="EMBL" id="GAA4992813.1"/>
    </source>
</evidence>
<reference evidence="2" key="1">
    <citation type="journal article" date="2019" name="Int. J. Syst. Evol. Microbiol.">
        <title>The Global Catalogue of Microorganisms (GCM) 10K type strain sequencing project: providing services to taxonomists for standard genome sequencing and annotation.</title>
        <authorList>
            <consortium name="The Broad Institute Genomics Platform"/>
            <consortium name="The Broad Institute Genome Sequencing Center for Infectious Disease"/>
            <person name="Wu L."/>
            <person name="Ma J."/>
        </authorList>
    </citation>
    <scope>NUCLEOTIDE SEQUENCE [LARGE SCALE GENOMIC DNA]</scope>
    <source>
        <strain evidence="2">JCM 17986</strain>
    </source>
</reference>
<sequence length="125" mass="14491">MSHWRFVVRPDGTFFRIGNADGSFDHDTNEELLRYDQRGKDSTPTREPRPCSRCGKHLLLNWHGPLWTGAWMELCADCDQGRPAADALTRWIRDAQRSPDALPQLFDDWETETMTALGWNRISED</sequence>
<organism evidence="1 2">
    <name type="scientific">Yinghuangia aomiensis</name>
    <dbReference type="NCBI Taxonomy" id="676205"/>
    <lineage>
        <taxon>Bacteria</taxon>
        <taxon>Bacillati</taxon>
        <taxon>Actinomycetota</taxon>
        <taxon>Actinomycetes</taxon>
        <taxon>Kitasatosporales</taxon>
        <taxon>Streptomycetaceae</taxon>
        <taxon>Yinghuangia</taxon>
    </lineage>
</organism>
<dbReference type="InterPro" id="IPR046267">
    <property type="entry name" value="DUF6300"/>
</dbReference>
<dbReference type="Pfam" id="PF19817">
    <property type="entry name" value="DUF6300"/>
    <property type="match status" value="1"/>
</dbReference>
<accession>A0ABP9IAQ6</accession>
<proteinExistence type="predicted"/>
<dbReference type="EMBL" id="BAABHS010000048">
    <property type="protein sequence ID" value="GAA4992813.1"/>
    <property type="molecule type" value="Genomic_DNA"/>
</dbReference>
<dbReference type="RefSeq" id="WP_345680500.1">
    <property type="nucleotide sequence ID" value="NZ_BAABHS010000048.1"/>
</dbReference>